<organism evidence="1 2">
    <name type="scientific">Gongylonema pulchrum</name>
    <dbReference type="NCBI Taxonomy" id="637853"/>
    <lineage>
        <taxon>Eukaryota</taxon>
        <taxon>Metazoa</taxon>
        <taxon>Ecdysozoa</taxon>
        <taxon>Nematoda</taxon>
        <taxon>Chromadorea</taxon>
        <taxon>Rhabditida</taxon>
        <taxon>Spirurina</taxon>
        <taxon>Spiruromorpha</taxon>
        <taxon>Spiruroidea</taxon>
        <taxon>Gongylonematidae</taxon>
        <taxon>Gongylonema</taxon>
    </lineage>
</organism>
<dbReference type="EMBL" id="UYRT01016599">
    <property type="protein sequence ID" value="VDK56136.1"/>
    <property type="molecule type" value="Genomic_DNA"/>
</dbReference>
<proteinExistence type="predicted"/>
<gene>
    <name evidence="1" type="ORF">GPUH_LOCUS6795</name>
</gene>
<dbReference type="AlphaFoldDB" id="A0A3P6QZY7"/>
<evidence type="ECO:0000313" key="2">
    <source>
        <dbReference type="Proteomes" id="UP000271098"/>
    </source>
</evidence>
<name>A0A3P6QZY7_9BILA</name>
<accession>A0A3P6QZY7</accession>
<dbReference type="OrthoDB" id="31183at2759"/>
<keyword evidence="2" id="KW-1185">Reference proteome</keyword>
<reference evidence="1 2" key="1">
    <citation type="submission" date="2018-11" db="EMBL/GenBank/DDBJ databases">
        <authorList>
            <consortium name="Pathogen Informatics"/>
        </authorList>
    </citation>
    <scope>NUCLEOTIDE SEQUENCE [LARGE SCALE GENOMIC DNA]</scope>
</reference>
<sequence length="56" mass="6510">MFAASIADIPAHRRESILRAVARSTTSRYVWAVIAIVFEHYCLNWTKKSEGMFFFL</sequence>
<dbReference type="Proteomes" id="UP000271098">
    <property type="component" value="Unassembled WGS sequence"/>
</dbReference>
<protein>
    <submittedName>
        <fullName evidence="1">Uncharacterized protein</fullName>
    </submittedName>
</protein>
<evidence type="ECO:0000313" key="1">
    <source>
        <dbReference type="EMBL" id="VDK56136.1"/>
    </source>
</evidence>